<dbReference type="CDD" id="cd01949">
    <property type="entry name" value="GGDEF"/>
    <property type="match status" value="1"/>
</dbReference>
<dbReference type="InterPro" id="IPR000160">
    <property type="entry name" value="GGDEF_dom"/>
</dbReference>
<feature type="domain" description="GGDEF" evidence="3">
    <location>
        <begin position="435"/>
        <end position="587"/>
    </location>
</feature>
<reference evidence="4 5" key="1">
    <citation type="journal article" date="2015" name="ISME J.">
        <title>Draft Genome Sequence of Streptomyces incarnatus NRRL8089, which Produces the Nucleoside Antibiotic Sinefungin.</title>
        <authorList>
            <person name="Oshima K."/>
            <person name="Hattori M."/>
            <person name="Shimizu H."/>
            <person name="Fukuda K."/>
            <person name="Nemoto M."/>
            <person name="Inagaki K."/>
            <person name="Tamura T."/>
        </authorList>
    </citation>
    <scope>NUCLEOTIDE SEQUENCE [LARGE SCALE GENOMIC DNA]</scope>
    <source>
        <strain evidence="4 5">FACHB-1277</strain>
    </source>
</reference>
<keyword evidence="1" id="KW-1133">Transmembrane helix</keyword>
<gene>
    <name evidence="4" type="ORF">H6F44_01710</name>
</gene>
<dbReference type="PANTHER" id="PTHR44757">
    <property type="entry name" value="DIGUANYLATE CYCLASE DGCP"/>
    <property type="match status" value="1"/>
</dbReference>
<dbReference type="Gene3D" id="3.30.70.270">
    <property type="match status" value="1"/>
</dbReference>
<evidence type="ECO:0000313" key="4">
    <source>
        <dbReference type="EMBL" id="MBD2148847.1"/>
    </source>
</evidence>
<organism evidence="4 5">
    <name type="scientific">Pseudanabaena cinerea FACHB-1277</name>
    <dbReference type="NCBI Taxonomy" id="2949581"/>
    <lineage>
        <taxon>Bacteria</taxon>
        <taxon>Bacillati</taxon>
        <taxon>Cyanobacteriota</taxon>
        <taxon>Cyanophyceae</taxon>
        <taxon>Pseudanabaenales</taxon>
        <taxon>Pseudanabaenaceae</taxon>
        <taxon>Pseudanabaena</taxon>
        <taxon>Pseudanabaena cinerea</taxon>
    </lineage>
</organism>
<dbReference type="RefSeq" id="WP_190349185.1">
    <property type="nucleotide sequence ID" value="NZ_JACJPY010000003.1"/>
</dbReference>
<dbReference type="InterPro" id="IPR052155">
    <property type="entry name" value="Biofilm_reg_signaling"/>
</dbReference>
<dbReference type="EMBL" id="JACJPY010000003">
    <property type="protein sequence ID" value="MBD2148847.1"/>
    <property type="molecule type" value="Genomic_DNA"/>
</dbReference>
<dbReference type="PANTHER" id="PTHR44757:SF2">
    <property type="entry name" value="BIOFILM ARCHITECTURE MAINTENANCE PROTEIN MBAA"/>
    <property type="match status" value="1"/>
</dbReference>
<dbReference type="SMART" id="SM00267">
    <property type="entry name" value="GGDEF"/>
    <property type="match status" value="1"/>
</dbReference>
<comment type="caution">
    <text evidence="4">The sequence shown here is derived from an EMBL/GenBank/DDBJ whole genome shotgun (WGS) entry which is preliminary data.</text>
</comment>
<dbReference type="InterPro" id="IPR035919">
    <property type="entry name" value="EAL_sf"/>
</dbReference>
<protein>
    <submittedName>
        <fullName evidence="4">EAL domain-containing protein</fullName>
    </submittedName>
</protein>
<dbReference type="AlphaFoldDB" id="A0A926UPX6"/>
<evidence type="ECO:0000259" key="2">
    <source>
        <dbReference type="PROSITE" id="PS50883"/>
    </source>
</evidence>
<dbReference type="Gene3D" id="3.20.20.450">
    <property type="entry name" value="EAL domain"/>
    <property type="match status" value="1"/>
</dbReference>
<evidence type="ECO:0000313" key="5">
    <source>
        <dbReference type="Proteomes" id="UP000631421"/>
    </source>
</evidence>
<name>A0A926UPX6_9CYAN</name>
<dbReference type="PROSITE" id="PS50883">
    <property type="entry name" value="EAL"/>
    <property type="match status" value="1"/>
</dbReference>
<dbReference type="Proteomes" id="UP000631421">
    <property type="component" value="Unassembled WGS sequence"/>
</dbReference>
<dbReference type="SUPFAM" id="SSF55073">
    <property type="entry name" value="Nucleotide cyclase"/>
    <property type="match status" value="1"/>
</dbReference>
<dbReference type="SUPFAM" id="SSF141868">
    <property type="entry name" value="EAL domain-like"/>
    <property type="match status" value="1"/>
</dbReference>
<accession>A0A926UPX6</accession>
<dbReference type="SMART" id="SM01080">
    <property type="entry name" value="CHASE2"/>
    <property type="match status" value="1"/>
</dbReference>
<keyword evidence="5" id="KW-1185">Reference proteome</keyword>
<dbReference type="Pfam" id="PF05226">
    <property type="entry name" value="CHASE2"/>
    <property type="match status" value="1"/>
</dbReference>
<feature type="transmembrane region" description="Helical" evidence="1">
    <location>
        <begin position="315"/>
        <end position="336"/>
    </location>
</feature>
<dbReference type="InterPro" id="IPR001633">
    <property type="entry name" value="EAL_dom"/>
</dbReference>
<dbReference type="InterPro" id="IPR043128">
    <property type="entry name" value="Rev_trsase/Diguanyl_cyclase"/>
</dbReference>
<dbReference type="Pfam" id="PF00990">
    <property type="entry name" value="GGDEF"/>
    <property type="match status" value="1"/>
</dbReference>
<dbReference type="Pfam" id="PF00563">
    <property type="entry name" value="EAL"/>
    <property type="match status" value="1"/>
</dbReference>
<feature type="transmembrane region" description="Helical" evidence="1">
    <location>
        <begin position="24"/>
        <end position="46"/>
    </location>
</feature>
<feature type="domain" description="EAL" evidence="2">
    <location>
        <begin position="596"/>
        <end position="859"/>
    </location>
</feature>
<dbReference type="InterPro" id="IPR029787">
    <property type="entry name" value="Nucleotide_cyclase"/>
</dbReference>
<feature type="transmembrane region" description="Helical" evidence="1">
    <location>
        <begin position="342"/>
        <end position="361"/>
    </location>
</feature>
<evidence type="ECO:0000259" key="3">
    <source>
        <dbReference type="PROSITE" id="PS50887"/>
    </source>
</evidence>
<keyword evidence="1" id="KW-0812">Transmembrane</keyword>
<dbReference type="NCBIfam" id="TIGR00254">
    <property type="entry name" value="GGDEF"/>
    <property type="match status" value="1"/>
</dbReference>
<sequence>MRFPFSKSNSQVIAGAWDKFSLKLFWQILPSLITAILLAILLYGGWLQNLDYQFYNNFTVWRGDRPWDERIAIIAIDDDSIQELGRFPWNRDRYKQLIEKIRPAQASVIAFDILWTEATPEDVALSKALENSANSVLAMAWDRSGKPILPVEILSNATVAIGHILKREDGDGIVRQVDLQIQDIPALSLAILQTYDLTTQAIAAPPNLNRPLWLNWTNHTRSMTTFPFRDVINGKVPTAKFRNKIILVGVTAAGIDTLVTPFERNPPVSGVHLHAITLRNLLQSDYLKAIAPQNIWLMSLCTSLCMSLLISRRSLWLPILNALSIAVLWLVVAYFAFLANHWLAVSTPLLMTLCTGGAIAFQSYRQIQRSLQIVHQKLRRAITHDTLTNLANRELVEERLQYLLTYRIPSLFNQTSLPIDEFTLSNAIAIADQQPLFGILCLTLNRFKTINDTFGHKVANLLLVEVAQRLQVVVSQEANSHVGQNFENATISRLGGAEFVILLENLQNQQAAIALSQNIQISLGQPFIIQQHQIDISTNIGLKFYGSADNLSEYGEPVTPETLLRDADTAMSFARRLGNNSYLVFEIAMREHILSRLQMEQDLRKAVLMLENKADASEFLIHYQPILSLHNMQIVGLEALIRWQHPEKGFISPAQFIPLAEATNLIVPIGDWIMLQACTQLYTWQQTLAKAQNLTVSVNLSAKQLVHENVLVKCLQTLEKAHLEPRYLKIELTESSLMENPQFAMQMLQKMRQHGIKIYIDDFGTGYSSLAYLHEFPFDGLKIDRSFVNNICNNSIGADIIQAIVTLANSMNAHIVAEGIETLEQLHYLQSLLSKSGDGQGFFLFRPLSAEAITTILAE</sequence>
<proteinExistence type="predicted"/>
<keyword evidence="1" id="KW-0472">Membrane</keyword>
<evidence type="ECO:0000256" key="1">
    <source>
        <dbReference type="SAM" id="Phobius"/>
    </source>
</evidence>
<dbReference type="CDD" id="cd01948">
    <property type="entry name" value="EAL"/>
    <property type="match status" value="1"/>
</dbReference>
<dbReference type="SMART" id="SM00052">
    <property type="entry name" value="EAL"/>
    <property type="match status" value="1"/>
</dbReference>
<dbReference type="InterPro" id="IPR007890">
    <property type="entry name" value="CHASE2"/>
</dbReference>
<dbReference type="PROSITE" id="PS50887">
    <property type="entry name" value="GGDEF"/>
    <property type="match status" value="1"/>
</dbReference>